<feature type="binding site" evidence="17">
    <location>
        <position position="432"/>
    </location>
    <ligand>
        <name>Zn(2+)</name>
        <dbReference type="ChEBI" id="CHEBI:29105"/>
    </ligand>
</feature>
<dbReference type="PDBsum" id="5AH5"/>
<dbReference type="GO" id="GO:0006429">
    <property type="term" value="P:leucyl-tRNA aminoacylation"/>
    <property type="evidence" value="ECO:0007669"/>
    <property type="project" value="UniProtKB-UniRule"/>
</dbReference>
<dbReference type="AlphaFoldDB" id="B9JQP8"/>
<feature type="binding site" evidence="9">
    <location>
        <position position="575"/>
    </location>
    <ligand>
        <name>ATP</name>
        <dbReference type="ChEBI" id="CHEBI:30616"/>
    </ligand>
</feature>
<evidence type="ECO:0000256" key="6">
    <source>
        <dbReference type="ARBA" id="ARBA00022917"/>
    </source>
</evidence>
<feature type="domain" description="Leucyl-tRNA synthetase editing" evidence="14">
    <location>
        <begin position="219"/>
        <end position="398"/>
    </location>
</feature>
<sequence length="814" mass="91184">MQYDHRSRDAFWQQKWDEKRIFDWDPSSPGKKFYVLEMFPYTSGHLHIGHVRNYSMGDTLARMQIARGYSVLHPMGWDSFGLPAENAARKFGTHPAKFTQDAIDSMKRSMMQLGFGYSWANELATCSPTYVLAQQKLFLDLYRKGLIYRDDTYVYWDPVEQTVLAAEQVIDGKGWRSGAAVYKRRTPQWFVDIRSYADRLLDDLESLEGWPTSVRNIQRNWIGRTEGAEVRFLVEASDLTINAFTTRLDTLAGCTFIALAPEHTILDELPIPSQMRASVKDYCESILVLSSEERSAGAKSGIFTGLMVVNPLNQERVPLYVANYVMPDFGTGAVIGVPAHDERDADFGALFGLPVRVVISTDSDATGLNIADGIVTNSHSLVDGLTSSAAREILIAHLSEKLEGQKSTQYRLQNWSISRQRYWGCPIPIIHCSECGTIPVAEEQLPILLPDHLISEGSGSPLSRDESWMKAKCPQCGGDAARDPDTMDTFVDSSWYFLRYPSPSSPNPIDSSLCNKIAPADVYIGGIEHATLHLIYSRFITKVLHDLGYIEFDEPFVELYNQGMVNDVHGRKQSKSLGNVTDPSVVVQEFGADAVRCYLLFKTTYNAPINWEDSGPQAMRSYLERVCRLFTNNLDRLRSSSAIEICPDDCENEEDREIARQLQLAIGKVTADVERFHFNAAIAAIMSVTNLLYEKGGKASPTVLAGSLRLLVRLLAPFAPHISEELWALSGCNSLVAAEPWPTINERLVQAENIVLPVQINGKLIRTMTIPVNLAEEDILSTVLALPEVRSRLSDRDLKNYRYVPNRIINLVVG</sequence>
<feature type="binding site" evidence="17">
    <location>
        <position position="435"/>
    </location>
    <ligand>
        <name>Zn(2+)</name>
        <dbReference type="ChEBI" id="CHEBI:29105"/>
    </ligand>
</feature>
<dbReference type="SMR" id="B9JQP8"/>
<feature type="binding site" evidence="17">
    <location>
        <position position="473"/>
    </location>
    <ligand>
        <name>Zn(2+)</name>
        <dbReference type="ChEBI" id="CHEBI:29105"/>
    </ligand>
</feature>
<dbReference type="NCBIfam" id="TIGR00396">
    <property type="entry name" value="leuS_bact"/>
    <property type="match status" value="1"/>
</dbReference>
<dbReference type="Gene3D" id="3.10.20.590">
    <property type="match status" value="1"/>
</dbReference>
<keyword evidence="5 9" id="KW-0067">ATP-binding</keyword>
<dbReference type="InterPro" id="IPR009008">
    <property type="entry name" value="Val/Leu/Ile-tRNA-synth_edit"/>
</dbReference>
<dbReference type="SUPFAM" id="SSF47323">
    <property type="entry name" value="Anticodon-binding domain of a subclass of class I aminoacyl-tRNA synthetases"/>
    <property type="match status" value="1"/>
</dbReference>
<dbReference type="GO" id="GO:0002161">
    <property type="term" value="F:aminoacyl-tRNA deacylase activity"/>
    <property type="evidence" value="ECO:0007669"/>
    <property type="project" value="InterPro"/>
</dbReference>
<dbReference type="Gene3D" id="1.10.730.10">
    <property type="entry name" value="Isoleucyl-tRNA Synthetase, Domain 1"/>
    <property type="match status" value="1"/>
</dbReference>
<dbReference type="FunFam" id="1.10.730.10:FF:000002">
    <property type="entry name" value="Leucine--tRNA ligase"/>
    <property type="match status" value="1"/>
</dbReference>
<keyword evidence="17" id="KW-0862">Zinc</keyword>
<dbReference type="PDB" id="5AH5">
    <property type="method" value="X-ray"/>
    <property type="resolution" value="2.10 A"/>
    <property type="chains" value="A/B=1-814"/>
</dbReference>
<comment type="catalytic activity">
    <reaction evidence="8 9">
        <text>tRNA(Leu) + L-leucine + ATP = L-leucyl-tRNA(Leu) + AMP + diphosphate</text>
        <dbReference type="Rhea" id="RHEA:11688"/>
        <dbReference type="Rhea" id="RHEA-COMP:9613"/>
        <dbReference type="Rhea" id="RHEA-COMP:9622"/>
        <dbReference type="ChEBI" id="CHEBI:30616"/>
        <dbReference type="ChEBI" id="CHEBI:33019"/>
        <dbReference type="ChEBI" id="CHEBI:57427"/>
        <dbReference type="ChEBI" id="CHEBI:78442"/>
        <dbReference type="ChEBI" id="CHEBI:78494"/>
        <dbReference type="ChEBI" id="CHEBI:456215"/>
        <dbReference type="EC" id="6.1.1.4"/>
    </reaction>
</comment>
<dbReference type="Pfam" id="PF08264">
    <property type="entry name" value="Anticodon_1"/>
    <property type="match status" value="1"/>
</dbReference>
<dbReference type="EC" id="6.1.1.4" evidence="9"/>
<evidence type="ECO:0000256" key="3">
    <source>
        <dbReference type="ARBA" id="ARBA00022598"/>
    </source>
</evidence>
<keyword evidence="15" id="KW-0614">Plasmid</keyword>
<keyword evidence="3 9" id="KW-0436">Ligase</keyword>
<evidence type="ECO:0000259" key="12">
    <source>
        <dbReference type="Pfam" id="PF08264"/>
    </source>
</evidence>
<keyword evidence="17" id="KW-0479">Metal-binding</keyword>
<evidence type="ECO:0000259" key="13">
    <source>
        <dbReference type="Pfam" id="PF09334"/>
    </source>
</evidence>
<evidence type="ECO:0000259" key="11">
    <source>
        <dbReference type="Pfam" id="PF00133"/>
    </source>
</evidence>
<dbReference type="GO" id="GO:0005737">
    <property type="term" value="C:cytoplasm"/>
    <property type="evidence" value="ECO:0007669"/>
    <property type="project" value="UniProtKB-SubCell"/>
</dbReference>
<dbReference type="PANTHER" id="PTHR43740:SF2">
    <property type="entry name" value="LEUCINE--TRNA LIGASE, MITOCHONDRIAL"/>
    <property type="match status" value="1"/>
</dbReference>
<accession>B9JQP8</accession>
<dbReference type="Pfam" id="PF00133">
    <property type="entry name" value="tRNA-synt_1"/>
    <property type="match status" value="1"/>
</dbReference>
<dbReference type="PANTHER" id="PTHR43740">
    <property type="entry name" value="LEUCYL-TRNA SYNTHETASE"/>
    <property type="match status" value="1"/>
</dbReference>
<evidence type="ECO:0000313" key="16">
    <source>
        <dbReference type="Proteomes" id="UP000001600"/>
    </source>
</evidence>
<evidence type="ECO:0000256" key="9">
    <source>
        <dbReference type="HAMAP-Rule" id="MF_00049"/>
    </source>
</evidence>
<reference evidence="15 16" key="1">
    <citation type="journal article" date="2009" name="J. Bacteriol.">
        <title>Genome sequences of three Agrobacterium biovars help elucidate the evolution of multichromosome genomes in bacteria.</title>
        <authorList>
            <person name="Slater S.C."/>
            <person name="Goldman B.S."/>
            <person name="Goodner B."/>
            <person name="Setubal J.C."/>
            <person name="Farrand S.K."/>
            <person name="Nester E.W."/>
            <person name="Burr T.J."/>
            <person name="Banta L."/>
            <person name="Dickerman A.W."/>
            <person name="Paulsen I."/>
            <person name="Otten L."/>
            <person name="Suen G."/>
            <person name="Welch R."/>
            <person name="Almeida N.F."/>
            <person name="Arnold F."/>
            <person name="Burton O.T."/>
            <person name="Du Z."/>
            <person name="Ewing A."/>
            <person name="Godsy E."/>
            <person name="Heisel S."/>
            <person name="Houmiel K.L."/>
            <person name="Jhaveri J."/>
            <person name="Lu J."/>
            <person name="Miller N.M."/>
            <person name="Norton S."/>
            <person name="Chen Q."/>
            <person name="Phoolcharoen W."/>
            <person name="Ohlin V."/>
            <person name="Ondrusek D."/>
            <person name="Pride N."/>
            <person name="Stricklin S.L."/>
            <person name="Sun J."/>
            <person name="Wheeler C."/>
            <person name="Wilson L."/>
            <person name="Zhu H."/>
            <person name="Wood D.W."/>
        </authorList>
    </citation>
    <scope>NUCLEOTIDE SEQUENCE [LARGE SCALE GENOMIC DNA]</scope>
    <source>
        <strain evidence="16">K84 / ATCC BAA-868</strain>
        <plasmid evidence="15 16">pAgK84</plasmid>
    </source>
</reference>
<name>B9JQP8_RHIR8</name>
<feature type="domain" description="Aminoacyl-tRNA synthetase class Ia" evidence="11">
    <location>
        <begin position="412"/>
        <end position="611"/>
    </location>
</feature>
<evidence type="ECO:0000313" key="15">
    <source>
        <dbReference type="EMBL" id="ACM31456.1"/>
    </source>
</evidence>
<dbReference type="CDD" id="cd07958">
    <property type="entry name" value="Anticodon_Ia_Leu_BEm"/>
    <property type="match status" value="1"/>
</dbReference>
<reference evidence="17" key="2">
    <citation type="journal article" date="2016" name="Nat. Commun.">
        <title>Structural characterization of antibiotic self-immunity tRNA synthetase in plant tumour biocontrol agent.</title>
        <authorList>
            <person name="Chopra S."/>
            <person name="Palencia A."/>
            <person name="Virus C."/>
            <person name="Schulwitz S."/>
            <person name="Temple B.R."/>
            <person name="Cusack S."/>
            <person name="Reader J."/>
        </authorList>
    </citation>
    <scope>X-RAY CRYSTALLOGRAPHY (2.10 ANGSTROMS) IN COMPLEX WITH ZN(2+)</scope>
</reference>
<feature type="domain" description="Methionyl/Leucyl tRNA synthetase" evidence="13">
    <location>
        <begin position="37"/>
        <end position="169"/>
    </location>
</feature>
<dbReference type="RefSeq" id="WP_011199093.1">
    <property type="nucleotide sequence ID" value="NC_011994.1"/>
</dbReference>
<dbReference type="InterPro" id="IPR013155">
    <property type="entry name" value="M/V/L/I-tRNA-synth_anticd-bd"/>
</dbReference>
<gene>
    <name evidence="15" type="primary">agnB2</name>
    <name evidence="9" type="synonym">leuS</name>
    <name evidence="15" type="ordered locus">Arad_15002</name>
</gene>
<dbReference type="SUPFAM" id="SSF52374">
    <property type="entry name" value="Nucleotidylyl transferase"/>
    <property type="match status" value="1"/>
</dbReference>
<dbReference type="InterPro" id="IPR002300">
    <property type="entry name" value="aa-tRNA-synth_Ia"/>
</dbReference>
<keyword evidence="4 9" id="KW-0547">Nucleotide-binding</keyword>
<dbReference type="InterPro" id="IPR014729">
    <property type="entry name" value="Rossmann-like_a/b/a_fold"/>
</dbReference>
<keyword evidence="7 9" id="KW-0030">Aminoacyl-tRNA synthetase</keyword>
<dbReference type="Pfam" id="PF09334">
    <property type="entry name" value="tRNA-synt_1g"/>
    <property type="match status" value="1"/>
</dbReference>
<dbReference type="InterPro" id="IPR015413">
    <property type="entry name" value="Methionyl/Leucyl_tRNA_Synth"/>
</dbReference>
<protein>
    <recommendedName>
        <fullName evidence="9">Leucine--tRNA ligase</fullName>
        <ecNumber evidence="9">6.1.1.4</ecNumber>
    </recommendedName>
    <alternativeName>
        <fullName evidence="9">Leucyl-tRNA synthetase</fullName>
        <shortName evidence="9">LeuRS</shortName>
    </alternativeName>
</protein>
<dbReference type="EMBL" id="CP000632">
    <property type="protein sequence ID" value="ACM31456.1"/>
    <property type="molecule type" value="Genomic_DNA"/>
</dbReference>
<evidence type="ECO:0000256" key="2">
    <source>
        <dbReference type="ARBA" id="ARBA00022490"/>
    </source>
</evidence>
<dbReference type="HAMAP" id="MF_00049_B">
    <property type="entry name" value="Leu_tRNA_synth_B"/>
    <property type="match status" value="1"/>
</dbReference>
<dbReference type="PROSITE" id="PS00178">
    <property type="entry name" value="AA_TRNA_LIGASE_I"/>
    <property type="match status" value="1"/>
</dbReference>
<comment type="caution">
    <text evidence="9">Lacks conserved residue(s) required for the propagation of feature annotation.</text>
</comment>
<dbReference type="Proteomes" id="UP000001600">
    <property type="component" value="Plasmid pAgK84"/>
</dbReference>
<organism evidence="15 16">
    <name type="scientific">Rhizobium rhizogenes (strain K84 / ATCC BAA-868)</name>
    <name type="common">Agrobacterium radiobacter</name>
    <dbReference type="NCBI Taxonomy" id="311403"/>
    <lineage>
        <taxon>Bacteria</taxon>
        <taxon>Pseudomonadati</taxon>
        <taxon>Pseudomonadota</taxon>
        <taxon>Alphaproteobacteria</taxon>
        <taxon>Hyphomicrobiales</taxon>
        <taxon>Rhizobiaceae</taxon>
        <taxon>Rhizobium/Agrobacterium group</taxon>
        <taxon>Rhizobium</taxon>
    </lineage>
</organism>
<dbReference type="Gene3D" id="3.90.740.10">
    <property type="entry name" value="Valyl/Leucyl/Isoleucyl-tRNA synthetase, editing domain"/>
    <property type="match status" value="1"/>
</dbReference>
<evidence type="ECO:0000256" key="7">
    <source>
        <dbReference type="ARBA" id="ARBA00023146"/>
    </source>
</evidence>
<dbReference type="HOGENOM" id="CLU_004427_0_0_5"/>
<feature type="domain" description="Methionyl/Valyl/Leucyl/Isoleucyl-tRNA synthetase anticodon-binding" evidence="12">
    <location>
        <begin position="655"/>
        <end position="776"/>
    </location>
</feature>
<evidence type="ECO:0007829" key="17">
    <source>
        <dbReference type="PDB" id="5AH5"/>
    </source>
</evidence>
<dbReference type="eggNOG" id="COG0495">
    <property type="taxonomic scope" value="Bacteria"/>
</dbReference>
<evidence type="ECO:0000256" key="5">
    <source>
        <dbReference type="ARBA" id="ARBA00022840"/>
    </source>
</evidence>
<evidence type="ECO:0000256" key="8">
    <source>
        <dbReference type="ARBA" id="ARBA00047469"/>
    </source>
</evidence>
<dbReference type="PRINTS" id="PR00985">
    <property type="entry name" value="TRNASYNTHLEU"/>
</dbReference>
<feature type="binding site" evidence="17">
    <location>
        <position position="476"/>
    </location>
    <ligand>
        <name>Zn(2+)</name>
        <dbReference type="ChEBI" id="CHEBI:29105"/>
    </ligand>
</feature>
<feature type="short sequence motif" description="'HIGH' region" evidence="9">
    <location>
        <begin position="40"/>
        <end position="50"/>
    </location>
</feature>
<comment type="similarity">
    <text evidence="1 9 10">Belongs to the class-I aminoacyl-tRNA synthetase family.</text>
</comment>
<comment type="subcellular location">
    <subcellularLocation>
        <location evidence="9">Cytoplasm</location>
    </subcellularLocation>
</comment>
<keyword evidence="6 9" id="KW-0648">Protein biosynthesis</keyword>
<dbReference type="GO" id="GO:0046872">
    <property type="term" value="F:metal ion binding"/>
    <property type="evidence" value="ECO:0007669"/>
    <property type="project" value="UniProtKB-KW"/>
</dbReference>
<dbReference type="CDD" id="cd00812">
    <property type="entry name" value="LeuRS_core"/>
    <property type="match status" value="1"/>
</dbReference>
<keyword evidence="17" id="KW-0002">3D-structure</keyword>
<evidence type="ECO:0000256" key="10">
    <source>
        <dbReference type="RuleBase" id="RU363035"/>
    </source>
</evidence>
<dbReference type="GO" id="GO:0004823">
    <property type="term" value="F:leucine-tRNA ligase activity"/>
    <property type="evidence" value="ECO:0007669"/>
    <property type="project" value="UniProtKB-UniRule"/>
</dbReference>
<dbReference type="InterPro" id="IPR001412">
    <property type="entry name" value="aa-tRNA-synth_I_CS"/>
</dbReference>
<proteinExistence type="evidence at protein level"/>
<geneLocation type="plasmid" evidence="15 16">
    <name>pAgK84</name>
</geneLocation>
<dbReference type="GO" id="GO:0005524">
    <property type="term" value="F:ATP binding"/>
    <property type="evidence" value="ECO:0007669"/>
    <property type="project" value="UniProtKB-UniRule"/>
</dbReference>
<dbReference type="SUPFAM" id="SSF50677">
    <property type="entry name" value="ValRS/IleRS/LeuRS editing domain"/>
    <property type="match status" value="1"/>
</dbReference>
<dbReference type="KEGG" id="ara:Arad_15002"/>
<dbReference type="InterPro" id="IPR025709">
    <property type="entry name" value="Leu_tRNA-synth_edit"/>
</dbReference>
<evidence type="ECO:0000256" key="4">
    <source>
        <dbReference type="ARBA" id="ARBA00022741"/>
    </source>
</evidence>
<keyword evidence="2 9" id="KW-0963">Cytoplasm</keyword>
<evidence type="ECO:0000259" key="14">
    <source>
        <dbReference type="Pfam" id="PF13603"/>
    </source>
</evidence>
<dbReference type="InterPro" id="IPR002302">
    <property type="entry name" value="Leu-tRNA-ligase"/>
</dbReference>
<dbReference type="Gene3D" id="3.40.50.620">
    <property type="entry name" value="HUPs"/>
    <property type="match status" value="2"/>
</dbReference>
<dbReference type="Pfam" id="PF13603">
    <property type="entry name" value="tRNA-synt_1_2"/>
    <property type="match status" value="1"/>
</dbReference>
<dbReference type="InterPro" id="IPR009080">
    <property type="entry name" value="tRNAsynth_Ia_anticodon-bd"/>
</dbReference>
<evidence type="ECO:0000256" key="1">
    <source>
        <dbReference type="ARBA" id="ARBA00005594"/>
    </source>
</evidence>